<evidence type="ECO:0000256" key="7">
    <source>
        <dbReference type="SAM" id="Coils"/>
    </source>
</evidence>
<evidence type="ECO:0000313" key="10">
    <source>
        <dbReference type="EMBL" id="RID84096.1"/>
    </source>
</evidence>
<evidence type="ECO:0000256" key="4">
    <source>
        <dbReference type="ARBA" id="ARBA00022692"/>
    </source>
</evidence>
<feature type="domain" description="SSD" evidence="9">
    <location>
        <begin position="897"/>
        <end position="1024"/>
    </location>
</feature>
<feature type="coiled-coil region" evidence="7">
    <location>
        <begin position="77"/>
        <end position="104"/>
    </location>
</feature>
<feature type="transmembrane region" description="Helical" evidence="8">
    <location>
        <begin position="180"/>
        <end position="197"/>
    </location>
</feature>
<dbReference type="InterPro" id="IPR050545">
    <property type="entry name" value="Mycobact_MmpL"/>
</dbReference>
<keyword evidence="6 8" id="KW-0472">Membrane</keyword>
<protein>
    <submittedName>
        <fullName evidence="10">MMPL family transporter</fullName>
    </submittedName>
</protein>
<feature type="transmembrane region" description="Helical" evidence="8">
    <location>
        <begin position="237"/>
        <end position="256"/>
    </location>
</feature>
<feature type="transmembrane region" description="Helical" evidence="8">
    <location>
        <begin position="968"/>
        <end position="988"/>
    </location>
</feature>
<feature type="transmembrane region" description="Helical" evidence="8">
    <location>
        <begin position="312"/>
        <end position="334"/>
    </location>
</feature>
<feature type="transmembrane region" description="Helical" evidence="8">
    <location>
        <begin position="204"/>
        <end position="225"/>
    </location>
</feature>
<keyword evidence="5 8" id="KW-1133">Transmembrane helix</keyword>
<dbReference type="Gene3D" id="1.20.1640.10">
    <property type="entry name" value="Multidrug efflux transporter AcrB transmembrane domain"/>
    <property type="match status" value="2"/>
</dbReference>
<dbReference type="SUPFAM" id="SSF82866">
    <property type="entry name" value="Multidrug efflux transporter AcrB transmembrane domain"/>
    <property type="match status" value="2"/>
</dbReference>
<sequence length="1038" mass="113102">MKKVKNWRTLSLFIWIVLTVITVLTMPDMNQLVREKGQLTIPENAQSEVAQSMIKEIDENGDEAYQIIAVFNSGNDHKLTKEQKEQIESVINQLKAKKEQLGIKDIVSHLDSKEVEKQLFSEDQTTILTQISVERETGTISEVTNRLYKGIEIKGVNTYLTGSEVVGEDFVQSSQEGIKTTEKIAVIFILAVLILIFKSPIVPVISLLTVGVSYIVSLGIIAHLVDQFNYPFSNFTQVFLVVILFGIGTDYNILLYTRFKEELSKQEGVLSAIEVTYKSAGKTVLYSGIAVFIGFMALILAEFKLYQASSPVAIGVAILLLVLITLNPFFMAVLGKRMFWPIKRFEGHADSRIWAFLASKSVLRPIISIIVVAILCTPFLLKYSSILSYNDLLEVDDVYASKQGIQIIDDYFPPGFSSPTTLVIQSNQKLDNQESLQILDELSNRLLKIDGVSNVYTPIRPAGEKIEDLYIDNQTNTLYKGIGDANEGIGKISEGFSSTGDQLASNTNGQDSVQQLIDGTSALQNGVSAMGEAMNQVTAGMNDGAKGAEQLATGLASLKDTVGTLSNGTAELAKSYNQLQVELSAVGNQFSSIEQAIMSAKAGYEQIETLMTSYIETNPEAANDSNVQKTIGIAKSGKEQLEKLAEELSKVTPQYNEAMSSFKEANTALIQVGNGLAQMETGVGKLQSGAVSLQGGLRDGAAGSSQIANKTTDLQSGLQQINVGQKQLQTGLNDLEKKMKKLQSGLSKSSEGLDEVSNGLEDARGYLNGLSESEASDQLYIPKEVMKSEDFQEALDMYMSSNRQTVRMNIILDVNPYSAEAMLVVRDIEKQVGASLKGSELSKAQVAIGGKTSQNADLQDIASGDFSRTAIIMLIGIGLVLVIITRSFWQPIFIIGSLILAYSTSIGIAEMICTKILDIDYLSWNVPFFSFIMVIALGVDYSIFLMMRYREIEEGVFHVTAIIEAARHIGGVVISAAIILGGTFAALYPSGVVTLIEIATAVIIALILLSFVMLPIFIPALMALMAKLNSFSRSTKEN</sequence>
<keyword evidence="4 8" id="KW-0812">Transmembrane</keyword>
<evidence type="ECO:0000259" key="9">
    <source>
        <dbReference type="PROSITE" id="PS50156"/>
    </source>
</evidence>
<dbReference type="PROSITE" id="PS50156">
    <property type="entry name" value="SSD"/>
    <property type="match status" value="2"/>
</dbReference>
<dbReference type="PANTHER" id="PTHR33406">
    <property type="entry name" value="MEMBRANE PROTEIN MJ1562-RELATED"/>
    <property type="match status" value="1"/>
</dbReference>
<dbReference type="InterPro" id="IPR004869">
    <property type="entry name" value="MMPL_dom"/>
</dbReference>
<feature type="transmembrane region" description="Helical" evidence="8">
    <location>
        <begin position="892"/>
        <end position="912"/>
    </location>
</feature>
<feature type="transmembrane region" description="Helical" evidence="8">
    <location>
        <begin position="1000"/>
        <end position="1026"/>
    </location>
</feature>
<dbReference type="SUPFAM" id="SSF58104">
    <property type="entry name" value="Methyl-accepting chemotaxis protein (MCP) signaling domain"/>
    <property type="match status" value="1"/>
</dbReference>
<dbReference type="Proteomes" id="UP000266016">
    <property type="component" value="Unassembled WGS sequence"/>
</dbReference>
<gene>
    <name evidence="10" type="ORF">D1953_14730</name>
</gene>
<dbReference type="RefSeq" id="WP_119117948.1">
    <property type="nucleotide sequence ID" value="NZ_QWVS01000028.1"/>
</dbReference>
<comment type="subcellular location">
    <subcellularLocation>
        <location evidence="1">Cell membrane</location>
        <topology evidence="1">Multi-pass membrane protein</topology>
    </subcellularLocation>
</comment>
<name>A0A398B8R8_9BACI</name>
<keyword evidence="7" id="KW-0175">Coiled coil</keyword>
<comment type="similarity">
    <text evidence="2">Belongs to the resistance-nodulation-cell division (RND) (TC 2.A.6) family. MmpL subfamily.</text>
</comment>
<dbReference type="Gene3D" id="1.10.287.950">
    <property type="entry name" value="Methyl-accepting chemotaxis protein"/>
    <property type="match status" value="2"/>
</dbReference>
<evidence type="ECO:0000256" key="6">
    <source>
        <dbReference type="ARBA" id="ARBA00023136"/>
    </source>
</evidence>
<dbReference type="AlphaFoldDB" id="A0A398B8R8"/>
<proteinExistence type="inferred from homology"/>
<evidence type="ECO:0000313" key="11">
    <source>
        <dbReference type="Proteomes" id="UP000266016"/>
    </source>
</evidence>
<keyword evidence="11" id="KW-1185">Reference proteome</keyword>
<evidence type="ECO:0000256" key="8">
    <source>
        <dbReference type="SAM" id="Phobius"/>
    </source>
</evidence>
<feature type="transmembrane region" description="Helical" evidence="8">
    <location>
        <begin position="924"/>
        <end position="947"/>
    </location>
</feature>
<feature type="transmembrane region" description="Helical" evidence="8">
    <location>
        <begin position="866"/>
        <end position="885"/>
    </location>
</feature>
<dbReference type="InterPro" id="IPR000731">
    <property type="entry name" value="SSD"/>
</dbReference>
<evidence type="ECO:0000256" key="2">
    <source>
        <dbReference type="ARBA" id="ARBA00010157"/>
    </source>
</evidence>
<feature type="domain" description="SSD" evidence="9">
    <location>
        <begin position="202"/>
        <end position="336"/>
    </location>
</feature>
<organism evidence="10 11">
    <name type="scientific">Peribacillus asahii</name>
    <dbReference type="NCBI Taxonomy" id="228899"/>
    <lineage>
        <taxon>Bacteria</taxon>
        <taxon>Bacillati</taxon>
        <taxon>Bacillota</taxon>
        <taxon>Bacilli</taxon>
        <taxon>Bacillales</taxon>
        <taxon>Bacillaceae</taxon>
        <taxon>Peribacillus</taxon>
    </lineage>
</organism>
<dbReference type="Pfam" id="PF03176">
    <property type="entry name" value="MMPL"/>
    <property type="match status" value="2"/>
</dbReference>
<feature type="transmembrane region" description="Helical" evidence="8">
    <location>
        <begin position="284"/>
        <end position="306"/>
    </location>
</feature>
<dbReference type="EMBL" id="QWVS01000028">
    <property type="protein sequence ID" value="RID84096.1"/>
    <property type="molecule type" value="Genomic_DNA"/>
</dbReference>
<evidence type="ECO:0000256" key="1">
    <source>
        <dbReference type="ARBA" id="ARBA00004651"/>
    </source>
</evidence>
<feature type="transmembrane region" description="Helical" evidence="8">
    <location>
        <begin position="362"/>
        <end position="381"/>
    </location>
</feature>
<reference evidence="10 11" key="1">
    <citation type="submission" date="2018-08" db="EMBL/GenBank/DDBJ databases">
        <title>Bacillus jemisoniae sp. nov., Bacillus chryseoplanitiae sp. nov., Bacillus resnikiae sp. nov., and Bacillus frankliniae sp. nov., isolated from Viking spacecraft and associated surfaces.</title>
        <authorList>
            <person name="Seuylemezian A."/>
            <person name="Vaishampayan P."/>
        </authorList>
    </citation>
    <scope>NUCLEOTIDE SEQUENCE [LARGE SCALE GENOMIC DNA]</scope>
    <source>
        <strain evidence="10 11">MA001</strain>
    </source>
</reference>
<comment type="caution">
    <text evidence="10">The sequence shown here is derived from an EMBL/GenBank/DDBJ whole genome shotgun (WGS) entry which is preliminary data.</text>
</comment>
<dbReference type="PANTHER" id="PTHR33406:SF6">
    <property type="entry name" value="MEMBRANE PROTEIN YDGH-RELATED"/>
    <property type="match status" value="1"/>
</dbReference>
<evidence type="ECO:0000256" key="3">
    <source>
        <dbReference type="ARBA" id="ARBA00022475"/>
    </source>
</evidence>
<accession>A0A398B8R8</accession>
<keyword evidence="3" id="KW-1003">Cell membrane</keyword>
<dbReference type="GO" id="GO:0005886">
    <property type="term" value="C:plasma membrane"/>
    <property type="evidence" value="ECO:0007669"/>
    <property type="project" value="UniProtKB-SubCell"/>
</dbReference>
<evidence type="ECO:0000256" key="5">
    <source>
        <dbReference type="ARBA" id="ARBA00022989"/>
    </source>
</evidence>